<evidence type="ECO:0000313" key="3">
    <source>
        <dbReference type="EnsemblMetazoa" id="AMEC022208-PA"/>
    </source>
</evidence>
<reference evidence="4" key="1">
    <citation type="submission" date="2014-01" db="EMBL/GenBank/DDBJ databases">
        <title>The Genome Sequence of Anopheles melas CM1001059_A (V2).</title>
        <authorList>
            <consortium name="The Broad Institute Genomics Platform"/>
            <person name="Neafsey D.E."/>
            <person name="Besansky N."/>
            <person name="Howell P."/>
            <person name="Walton C."/>
            <person name="Young S.K."/>
            <person name="Zeng Q."/>
            <person name="Gargeya S."/>
            <person name="Fitzgerald M."/>
            <person name="Haas B."/>
            <person name="Abouelleil A."/>
            <person name="Allen A.W."/>
            <person name="Alvarado L."/>
            <person name="Arachchi H.M."/>
            <person name="Berlin A.M."/>
            <person name="Chapman S.B."/>
            <person name="Gainer-Dewar J."/>
            <person name="Goldberg J."/>
            <person name="Griggs A."/>
            <person name="Gujja S."/>
            <person name="Hansen M."/>
            <person name="Howarth C."/>
            <person name="Imamovic A."/>
            <person name="Ireland A."/>
            <person name="Larimer J."/>
            <person name="McCowan C."/>
            <person name="Murphy C."/>
            <person name="Pearson M."/>
            <person name="Poon T.W."/>
            <person name="Priest M."/>
            <person name="Roberts A."/>
            <person name="Saif S."/>
            <person name="Shea T."/>
            <person name="Sisk P."/>
            <person name="Sykes S."/>
            <person name="Wortman J."/>
            <person name="Nusbaum C."/>
            <person name="Birren B."/>
        </authorList>
    </citation>
    <scope>NUCLEOTIDE SEQUENCE [LARGE SCALE GENOMIC DNA]</scope>
    <source>
        <strain evidence="4">CM1001059</strain>
    </source>
</reference>
<dbReference type="AlphaFoldDB" id="A0A182UKS4"/>
<dbReference type="VEuPathDB" id="VectorBase:AMEC022208"/>
<keyword evidence="4" id="KW-1185">Reference proteome</keyword>
<protein>
    <submittedName>
        <fullName evidence="3">Uncharacterized protein</fullName>
    </submittedName>
</protein>
<reference evidence="3" key="2">
    <citation type="submission" date="2020-05" db="UniProtKB">
        <authorList>
            <consortium name="EnsemblMetazoa"/>
        </authorList>
    </citation>
    <scope>IDENTIFICATION</scope>
    <source>
        <strain evidence="3">CM1001059</strain>
    </source>
</reference>
<dbReference type="EnsemblMetazoa" id="AMEC022208-RA">
    <property type="protein sequence ID" value="AMEC022208-PA"/>
    <property type="gene ID" value="AMEC022208"/>
</dbReference>
<keyword evidence="2" id="KW-0732">Signal</keyword>
<sequence>MLRAFVIVMMVGMALTVPIQNTRSTGVSVPTASLESVDSEANPQPATRQLANDPEADRNKRHLGFGGIGIGVGLIGGGFSPYDNYGYGGYYGGHEGYYGGYGNQFGGGFGGPYGYGAPPGFGSPYGFGGFPGPYGGYASGYQYGYGSGYSSGFFG</sequence>
<feature type="signal peptide" evidence="2">
    <location>
        <begin position="1"/>
        <end position="16"/>
    </location>
</feature>
<accession>A0A182UKS4</accession>
<feature type="region of interest" description="Disordered" evidence="1">
    <location>
        <begin position="30"/>
        <end position="58"/>
    </location>
</feature>
<proteinExistence type="predicted"/>
<evidence type="ECO:0000256" key="2">
    <source>
        <dbReference type="SAM" id="SignalP"/>
    </source>
</evidence>
<evidence type="ECO:0000256" key="1">
    <source>
        <dbReference type="SAM" id="MobiDB-lite"/>
    </source>
</evidence>
<name>A0A182UKS4_9DIPT</name>
<feature type="chain" id="PRO_5008138377" evidence="2">
    <location>
        <begin position="17"/>
        <end position="155"/>
    </location>
</feature>
<evidence type="ECO:0000313" key="4">
    <source>
        <dbReference type="Proteomes" id="UP000075902"/>
    </source>
</evidence>
<dbReference type="Proteomes" id="UP000075902">
    <property type="component" value="Unassembled WGS sequence"/>
</dbReference>
<organism evidence="3 4">
    <name type="scientific">Anopheles melas</name>
    <dbReference type="NCBI Taxonomy" id="34690"/>
    <lineage>
        <taxon>Eukaryota</taxon>
        <taxon>Metazoa</taxon>
        <taxon>Ecdysozoa</taxon>
        <taxon>Arthropoda</taxon>
        <taxon>Hexapoda</taxon>
        <taxon>Insecta</taxon>
        <taxon>Pterygota</taxon>
        <taxon>Neoptera</taxon>
        <taxon>Endopterygota</taxon>
        <taxon>Diptera</taxon>
        <taxon>Nematocera</taxon>
        <taxon>Culicoidea</taxon>
        <taxon>Culicidae</taxon>
        <taxon>Anophelinae</taxon>
        <taxon>Anopheles</taxon>
    </lineage>
</organism>
<feature type="compositionally biased region" description="Polar residues" evidence="1">
    <location>
        <begin position="30"/>
        <end position="50"/>
    </location>
</feature>